<reference evidence="4" key="3">
    <citation type="submission" date="2018-08" db="UniProtKB">
        <authorList>
            <consortium name="EnsemblPlants"/>
        </authorList>
    </citation>
    <scope>IDENTIFICATION</scope>
    <source>
        <strain evidence="4">cv. Bd21</strain>
    </source>
</reference>
<sequence length="299" mass="33431">MFRRQVLGARRLLPLTLRASGARQQIFYFNGPETFQSILTRFLPGPEDSTLVLAPPPPIPCPRQARVSGAMAPSRNPSLPDDLIEDIFARMPAKSVQRCRCLSRAWAATLSSRRFIDRHLLLANCRGSPRLFFLPEYYSSDTTAHAWSRARPTPRPRGRPPRRPPPRRRRRHPTLPRPRRPGGRPSHELQHLLGRRPLRLQPVHRPDNRSPQGQGGVRPVAASPAMTAWGSAATRASRSTRWSASTAAARSLRLARSLWSIPRDTGGRRQDIAAGLCKKCQHQPERLCAGLPVLGWSAG</sequence>
<dbReference type="EnsemblPlants" id="PNT77150">
    <property type="protein sequence ID" value="PNT77150"/>
    <property type="gene ID" value="BRADI_1g58458v3"/>
</dbReference>
<gene>
    <name evidence="3" type="ORF">BRADI_1g58458v3</name>
</gene>
<dbReference type="CDD" id="cd22157">
    <property type="entry name" value="F-box_AtFBW1-like"/>
    <property type="match status" value="1"/>
</dbReference>
<dbReference type="InterPro" id="IPR036047">
    <property type="entry name" value="F-box-like_dom_sf"/>
</dbReference>
<proteinExistence type="predicted"/>
<dbReference type="PANTHER" id="PTHR31672">
    <property type="entry name" value="BNACNNG10540D PROTEIN"/>
    <property type="match status" value="1"/>
</dbReference>
<evidence type="ECO:0000313" key="3">
    <source>
        <dbReference type="EMBL" id="PNT77151.1"/>
    </source>
</evidence>
<dbReference type="InParanoid" id="A0A2K2DS94"/>
<feature type="compositionally biased region" description="Basic residues" evidence="1">
    <location>
        <begin position="152"/>
        <end position="182"/>
    </location>
</feature>
<feature type="domain" description="F-box" evidence="2">
    <location>
        <begin position="79"/>
        <end position="119"/>
    </location>
</feature>
<dbReference type="SUPFAM" id="SSF81383">
    <property type="entry name" value="F-box domain"/>
    <property type="match status" value="1"/>
</dbReference>
<evidence type="ECO:0000313" key="4">
    <source>
        <dbReference type="EnsemblPlants" id="PNT77150"/>
    </source>
</evidence>
<dbReference type="Pfam" id="PF00646">
    <property type="entry name" value="F-box"/>
    <property type="match status" value="1"/>
</dbReference>
<dbReference type="EMBL" id="CM000880">
    <property type="protein sequence ID" value="PNT77150.1"/>
    <property type="molecule type" value="Genomic_DNA"/>
</dbReference>
<dbReference type="Gramene" id="PNT77151">
    <property type="protein sequence ID" value="PNT77151"/>
    <property type="gene ID" value="BRADI_1g58458v3"/>
</dbReference>
<dbReference type="OrthoDB" id="724345at2759"/>
<evidence type="ECO:0000313" key="5">
    <source>
        <dbReference type="Proteomes" id="UP000008810"/>
    </source>
</evidence>
<name>A0A2K2DS94_BRADI</name>
<organism evidence="3">
    <name type="scientific">Brachypodium distachyon</name>
    <name type="common">Purple false brome</name>
    <name type="synonym">Trachynia distachya</name>
    <dbReference type="NCBI Taxonomy" id="15368"/>
    <lineage>
        <taxon>Eukaryota</taxon>
        <taxon>Viridiplantae</taxon>
        <taxon>Streptophyta</taxon>
        <taxon>Embryophyta</taxon>
        <taxon>Tracheophyta</taxon>
        <taxon>Spermatophyta</taxon>
        <taxon>Magnoliopsida</taxon>
        <taxon>Liliopsida</taxon>
        <taxon>Poales</taxon>
        <taxon>Poaceae</taxon>
        <taxon>BOP clade</taxon>
        <taxon>Pooideae</taxon>
        <taxon>Stipodae</taxon>
        <taxon>Brachypodieae</taxon>
        <taxon>Brachypodium</taxon>
    </lineage>
</organism>
<keyword evidence="5" id="KW-1185">Reference proteome</keyword>
<dbReference type="PANTHER" id="PTHR31672:SF13">
    <property type="entry name" value="F-BOX PROTEIN CPR30-LIKE"/>
    <property type="match status" value="1"/>
</dbReference>
<dbReference type="AlphaFoldDB" id="A0A2K2DS94"/>
<dbReference type="Proteomes" id="UP000008810">
    <property type="component" value="Chromosome 1"/>
</dbReference>
<feature type="region of interest" description="Disordered" evidence="1">
    <location>
        <begin position="144"/>
        <end position="221"/>
    </location>
</feature>
<protein>
    <recommendedName>
        <fullName evidence="2">F-box domain-containing protein</fullName>
    </recommendedName>
</protein>
<evidence type="ECO:0000256" key="1">
    <source>
        <dbReference type="SAM" id="MobiDB-lite"/>
    </source>
</evidence>
<reference evidence="3 4" key="1">
    <citation type="journal article" date="2010" name="Nature">
        <title>Genome sequencing and analysis of the model grass Brachypodium distachyon.</title>
        <authorList>
            <consortium name="International Brachypodium Initiative"/>
        </authorList>
    </citation>
    <scope>NUCLEOTIDE SEQUENCE [LARGE SCALE GENOMIC DNA]</scope>
    <source>
        <strain evidence="3 4">Bd21</strain>
    </source>
</reference>
<dbReference type="InterPro" id="IPR050796">
    <property type="entry name" value="SCF_F-box_component"/>
</dbReference>
<reference evidence="3" key="2">
    <citation type="submission" date="2017-06" db="EMBL/GenBank/DDBJ databases">
        <title>WGS assembly of Brachypodium distachyon.</title>
        <authorList>
            <consortium name="The International Brachypodium Initiative"/>
            <person name="Lucas S."/>
            <person name="Harmon-Smith M."/>
            <person name="Lail K."/>
            <person name="Tice H."/>
            <person name="Grimwood J."/>
            <person name="Bruce D."/>
            <person name="Barry K."/>
            <person name="Shu S."/>
            <person name="Lindquist E."/>
            <person name="Wang M."/>
            <person name="Pitluck S."/>
            <person name="Vogel J.P."/>
            <person name="Garvin D.F."/>
            <person name="Mockler T.C."/>
            <person name="Schmutz J."/>
            <person name="Rokhsar D."/>
            <person name="Bevan M.W."/>
        </authorList>
    </citation>
    <scope>NUCLEOTIDE SEQUENCE</scope>
    <source>
        <strain evidence="3">Bd21</strain>
    </source>
</reference>
<dbReference type="Gene3D" id="1.20.1280.50">
    <property type="match status" value="1"/>
</dbReference>
<dbReference type="InterPro" id="IPR001810">
    <property type="entry name" value="F-box_dom"/>
</dbReference>
<evidence type="ECO:0000259" key="2">
    <source>
        <dbReference type="SMART" id="SM00256"/>
    </source>
</evidence>
<dbReference type="SMART" id="SM00256">
    <property type="entry name" value="FBOX"/>
    <property type="match status" value="1"/>
</dbReference>
<dbReference type="EnsemblPlants" id="PNT77151">
    <property type="protein sequence ID" value="PNT77151"/>
    <property type="gene ID" value="BRADI_1g58458v3"/>
</dbReference>
<accession>A0A2K2DS94</accession>
<dbReference type="ExpressionAtlas" id="A0A2K2DS94">
    <property type="expression patterns" value="baseline"/>
</dbReference>
<dbReference type="Gramene" id="PNT77150">
    <property type="protein sequence ID" value="PNT77150"/>
    <property type="gene ID" value="BRADI_1g58458v3"/>
</dbReference>
<dbReference type="EMBL" id="CM000880">
    <property type="protein sequence ID" value="PNT77151.1"/>
    <property type="molecule type" value="Genomic_DNA"/>
</dbReference>